<accession>V5HIK2</accession>
<feature type="non-terminal residue" evidence="2">
    <location>
        <position position="1"/>
    </location>
</feature>
<feature type="compositionally biased region" description="Low complexity" evidence="1">
    <location>
        <begin position="236"/>
        <end position="255"/>
    </location>
</feature>
<evidence type="ECO:0000256" key="1">
    <source>
        <dbReference type="SAM" id="MobiDB-lite"/>
    </source>
</evidence>
<dbReference type="GO" id="GO:0003676">
    <property type="term" value="F:nucleic acid binding"/>
    <property type="evidence" value="ECO:0007669"/>
    <property type="project" value="InterPro"/>
</dbReference>
<evidence type="ECO:0000313" key="2">
    <source>
        <dbReference type="EMBL" id="JAB83485.1"/>
    </source>
</evidence>
<proteinExistence type="evidence at transcript level"/>
<feature type="compositionally biased region" description="Low complexity" evidence="1">
    <location>
        <begin position="399"/>
        <end position="416"/>
    </location>
</feature>
<feature type="region of interest" description="Disordered" evidence="1">
    <location>
        <begin position="399"/>
        <end position="513"/>
    </location>
</feature>
<feature type="compositionally biased region" description="Polar residues" evidence="1">
    <location>
        <begin position="122"/>
        <end position="134"/>
    </location>
</feature>
<dbReference type="InterPro" id="IPR035979">
    <property type="entry name" value="RBD_domain_sf"/>
</dbReference>
<feature type="compositionally biased region" description="Polar residues" evidence="1">
    <location>
        <begin position="89"/>
        <end position="105"/>
    </location>
</feature>
<dbReference type="AlphaFoldDB" id="V5HIK2"/>
<organism evidence="2">
    <name type="scientific">Ixodes ricinus</name>
    <name type="common">Common tick</name>
    <name type="synonym">Acarus ricinus</name>
    <dbReference type="NCBI Taxonomy" id="34613"/>
    <lineage>
        <taxon>Eukaryota</taxon>
        <taxon>Metazoa</taxon>
        <taxon>Ecdysozoa</taxon>
        <taxon>Arthropoda</taxon>
        <taxon>Chelicerata</taxon>
        <taxon>Arachnida</taxon>
        <taxon>Acari</taxon>
        <taxon>Parasitiformes</taxon>
        <taxon>Ixodida</taxon>
        <taxon>Ixodoidea</taxon>
        <taxon>Ixodidae</taxon>
        <taxon>Ixodinae</taxon>
        <taxon>Ixodes</taxon>
    </lineage>
</organism>
<reference evidence="2" key="1">
    <citation type="journal article" date="2015" name="Sci. Rep.">
        <title>Tissue- and time-dependent transcription in Ixodes ricinus salivary glands and midguts when blood feeding on the vertebrate host.</title>
        <authorList>
            <person name="Kotsyfakis M."/>
            <person name="Schwarz A."/>
            <person name="Erhart J."/>
            <person name="Ribeiro J.M."/>
        </authorList>
    </citation>
    <scope>NUCLEOTIDE SEQUENCE</scope>
    <source>
        <tissue evidence="2">Salivary gland and midgut</tissue>
    </source>
</reference>
<sequence length="513" mass="54021">SLECNMRDRGGERREEIPNNTIMVQGMPIETTQPTLRNEVTRYGLEPKDFRLMKPMDTGLSQPWGGTAATEQALNDLAEQRTEPPPGGTWSSTKEQTPPWSSRSTWCYPEGPPDGNTGWAVSPNTQGGEATTAQPGPEEARCWSSQPDPHGGQSWGLQHQGWPNGGPGQRHMGSAGTASPAAVTPSWQGASPSAATSRHGRTPFAATSWHKAGPSAATPRHGAGPSAATPRRKVGPSATAPPKNKAAPPATGGPAWSRPPCHTVATWTACGKGEAILYVSRQRWKNQPRPTPGQPDHEVPHPFRGHTRPPVPRILGKPDTCWLCGVPIIHLETHEAGQLHRDLLEAHPLPGNVVAAVQLLRRSCPDLLAPAAVALVQPVQLPANPAVAPVAAVAAVKPATTTAPTTSAAYTSSGPSHRAGIIQLPPPSPQTFDDIMDKGGQKVPPSSATEVEEPLGNSRESPTTRGPPEDRALRGGRCGKPVRKKVRGGHAMGGQAAFETSASRNGRNGASPE</sequence>
<feature type="region of interest" description="Disordered" evidence="1">
    <location>
        <begin position="79"/>
        <end position="258"/>
    </location>
</feature>
<feature type="compositionally biased region" description="Polar residues" evidence="1">
    <location>
        <begin position="498"/>
        <end position="513"/>
    </location>
</feature>
<feature type="region of interest" description="Disordered" evidence="1">
    <location>
        <begin position="284"/>
        <end position="312"/>
    </location>
</feature>
<protein>
    <submittedName>
        <fullName evidence="2">Putative mucin-1</fullName>
    </submittedName>
</protein>
<feature type="compositionally biased region" description="Polar residues" evidence="1">
    <location>
        <begin position="185"/>
        <end position="196"/>
    </location>
</feature>
<dbReference type="SUPFAM" id="SSF54928">
    <property type="entry name" value="RNA-binding domain, RBD"/>
    <property type="match status" value="1"/>
</dbReference>
<dbReference type="EMBL" id="GANP01000983">
    <property type="protein sequence ID" value="JAB83485.1"/>
    <property type="molecule type" value="mRNA"/>
</dbReference>
<name>V5HIK2_IXORI</name>